<gene>
    <name evidence="3" type="ORF">AKJ09_02916</name>
</gene>
<dbReference type="KEGG" id="llu:AKJ09_02916"/>
<organism evidence="3 4">
    <name type="scientific">Labilithrix luteola</name>
    <dbReference type="NCBI Taxonomy" id="1391654"/>
    <lineage>
        <taxon>Bacteria</taxon>
        <taxon>Pseudomonadati</taxon>
        <taxon>Myxococcota</taxon>
        <taxon>Polyangia</taxon>
        <taxon>Polyangiales</taxon>
        <taxon>Labilitrichaceae</taxon>
        <taxon>Labilithrix</taxon>
    </lineage>
</organism>
<comment type="similarity">
    <text evidence="1">Belongs to the outer membrane factor (OMF) (TC 1.B.17) family.</text>
</comment>
<dbReference type="GO" id="GO:0015562">
    <property type="term" value="F:efflux transmembrane transporter activity"/>
    <property type="evidence" value="ECO:0007669"/>
    <property type="project" value="InterPro"/>
</dbReference>
<dbReference type="PANTHER" id="PTHR30203">
    <property type="entry name" value="OUTER MEMBRANE CATION EFFLUX PROTEIN"/>
    <property type="match status" value="1"/>
</dbReference>
<dbReference type="Proteomes" id="UP000064967">
    <property type="component" value="Chromosome"/>
</dbReference>
<feature type="signal peptide" evidence="2">
    <location>
        <begin position="1"/>
        <end position="23"/>
    </location>
</feature>
<dbReference type="PANTHER" id="PTHR30203:SF24">
    <property type="entry name" value="BLR4935 PROTEIN"/>
    <property type="match status" value="1"/>
</dbReference>
<dbReference type="Pfam" id="PF02321">
    <property type="entry name" value="OEP"/>
    <property type="match status" value="1"/>
</dbReference>
<proteinExistence type="inferred from homology"/>
<evidence type="ECO:0000256" key="2">
    <source>
        <dbReference type="SAM" id="SignalP"/>
    </source>
</evidence>
<evidence type="ECO:0000313" key="4">
    <source>
        <dbReference type="Proteomes" id="UP000064967"/>
    </source>
</evidence>
<keyword evidence="2" id="KW-0732">Signal</keyword>
<evidence type="ECO:0000256" key="1">
    <source>
        <dbReference type="ARBA" id="ARBA00007613"/>
    </source>
</evidence>
<dbReference type="Gene3D" id="1.20.1600.10">
    <property type="entry name" value="Outer membrane efflux proteins (OEP)"/>
    <property type="match status" value="1"/>
</dbReference>
<dbReference type="InterPro" id="IPR003423">
    <property type="entry name" value="OMP_efflux"/>
</dbReference>
<sequence>MVGRFFALICLAKVAMTAGEASAQGTERLLDRTTVATLAGAHGPNVVVAERRLEEAKAARTGAGVLAPTNPELSVYAGPRWQTRSPDVDYFIGVAWPFDVSGAPSRRIDVADDRARLAQSETDAARQLAIADALDLWASARGAEERVQLENARLALDRSVLRSAEVRRNAGTTGDGEVALARALEAQGKARVATAEHAATAFAARLRVRVGLVHDEHVTVGGSLLPDEPRPLEALLRSLKTQPVVLRSLAAARLAATDASLQRRAGWPVPRVTAGVGNDPETYLHVGVDLPLPVYQRNQTNAAVAAARRGTAETEYQNALALGEAELRATYAEYEGAREAFITLDNASAAVDDAEHLAMRSYELGQTGLTELALARREAAAARSARLDAAIALAKARIALDVLTGAFR</sequence>
<keyword evidence="4" id="KW-1185">Reference proteome</keyword>
<evidence type="ECO:0000313" key="3">
    <source>
        <dbReference type="EMBL" id="AKU96252.1"/>
    </source>
</evidence>
<reference evidence="3 4" key="1">
    <citation type="submission" date="2015-08" db="EMBL/GenBank/DDBJ databases">
        <authorList>
            <person name="Babu N.S."/>
            <person name="Beckwith C.J."/>
            <person name="Beseler K.G."/>
            <person name="Brison A."/>
            <person name="Carone J.V."/>
            <person name="Caskin T.P."/>
            <person name="Diamond M."/>
            <person name="Durham M.E."/>
            <person name="Foxe J.M."/>
            <person name="Go M."/>
            <person name="Henderson B.A."/>
            <person name="Jones I.B."/>
            <person name="McGettigan J.A."/>
            <person name="Micheletti S.J."/>
            <person name="Nasrallah M.E."/>
            <person name="Ortiz D."/>
            <person name="Piller C.R."/>
            <person name="Privatt S.R."/>
            <person name="Schneider S.L."/>
            <person name="Sharp S."/>
            <person name="Smith T.C."/>
            <person name="Stanton J.D."/>
            <person name="Ullery H.E."/>
            <person name="Wilson R.J."/>
            <person name="Serrano M.G."/>
            <person name="Buck G."/>
            <person name="Lee V."/>
            <person name="Wang Y."/>
            <person name="Carvalho R."/>
            <person name="Voegtly L."/>
            <person name="Shi R."/>
            <person name="Duckworth R."/>
            <person name="Johnson A."/>
            <person name="Loviza R."/>
            <person name="Walstead R."/>
            <person name="Shah Z."/>
            <person name="Kiflezghi M."/>
            <person name="Wade K."/>
            <person name="Ball S.L."/>
            <person name="Bradley K.W."/>
            <person name="Asai D.J."/>
            <person name="Bowman C.A."/>
            <person name="Russell D.A."/>
            <person name="Pope W.H."/>
            <person name="Jacobs-Sera D."/>
            <person name="Hendrix R.W."/>
            <person name="Hatfull G.F."/>
        </authorList>
    </citation>
    <scope>NUCLEOTIDE SEQUENCE [LARGE SCALE GENOMIC DNA]</scope>
    <source>
        <strain evidence="3 4">DSM 27648</strain>
    </source>
</reference>
<name>A0A0K1PRW4_9BACT</name>
<protein>
    <submittedName>
        <fullName evidence="3">Heavy metal RND efflux outer membrane protein, CzcC family</fullName>
    </submittedName>
</protein>
<feature type="chain" id="PRO_5005466471" evidence="2">
    <location>
        <begin position="24"/>
        <end position="408"/>
    </location>
</feature>
<accession>A0A0K1PRW4</accession>
<dbReference type="STRING" id="1391654.AKJ09_02916"/>
<dbReference type="SUPFAM" id="SSF56954">
    <property type="entry name" value="Outer membrane efflux proteins (OEP)"/>
    <property type="match status" value="1"/>
</dbReference>
<dbReference type="AlphaFoldDB" id="A0A0K1PRW4"/>
<dbReference type="EMBL" id="CP012333">
    <property type="protein sequence ID" value="AKU96252.1"/>
    <property type="molecule type" value="Genomic_DNA"/>
</dbReference>
<dbReference type="InterPro" id="IPR010131">
    <property type="entry name" value="MdtP/NodT-like"/>
</dbReference>